<proteinExistence type="predicted"/>
<dbReference type="OrthoDB" id="2757952at2759"/>
<organism evidence="2 3">
    <name type="scientific">Agrocybe chaxingu</name>
    <dbReference type="NCBI Taxonomy" id="84603"/>
    <lineage>
        <taxon>Eukaryota</taxon>
        <taxon>Fungi</taxon>
        <taxon>Dikarya</taxon>
        <taxon>Basidiomycota</taxon>
        <taxon>Agaricomycotina</taxon>
        <taxon>Agaricomycetes</taxon>
        <taxon>Agaricomycetidae</taxon>
        <taxon>Agaricales</taxon>
        <taxon>Agaricineae</taxon>
        <taxon>Strophariaceae</taxon>
        <taxon>Agrocybe</taxon>
    </lineage>
</organism>
<feature type="compositionally biased region" description="Polar residues" evidence="1">
    <location>
        <begin position="287"/>
        <end position="296"/>
    </location>
</feature>
<dbReference type="EMBL" id="JANKHO010001580">
    <property type="protein sequence ID" value="KAJ3500581.1"/>
    <property type="molecule type" value="Genomic_DNA"/>
</dbReference>
<feature type="compositionally biased region" description="Basic residues" evidence="1">
    <location>
        <begin position="297"/>
        <end position="306"/>
    </location>
</feature>
<reference evidence="2" key="1">
    <citation type="submission" date="2022-07" db="EMBL/GenBank/DDBJ databases">
        <title>Genome Sequence of Agrocybe chaxingu.</title>
        <authorList>
            <person name="Buettner E."/>
        </authorList>
    </citation>
    <scope>NUCLEOTIDE SEQUENCE</scope>
    <source>
        <strain evidence="2">MP-N11</strain>
    </source>
</reference>
<protein>
    <submittedName>
        <fullName evidence="2">Uncharacterized protein</fullName>
    </submittedName>
</protein>
<feature type="compositionally biased region" description="Pro residues" evidence="1">
    <location>
        <begin position="23"/>
        <end position="33"/>
    </location>
</feature>
<keyword evidence="3" id="KW-1185">Reference proteome</keyword>
<dbReference type="Proteomes" id="UP001148786">
    <property type="component" value="Unassembled WGS sequence"/>
</dbReference>
<evidence type="ECO:0000313" key="3">
    <source>
        <dbReference type="Proteomes" id="UP001148786"/>
    </source>
</evidence>
<dbReference type="AlphaFoldDB" id="A0A9W8MPK5"/>
<evidence type="ECO:0000313" key="2">
    <source>
        <dbReference type="EMBL" id="KAJ3500581.1"/>
    </source>
</evidence>
<evidence type="ECO:0000256" key="1">
    <source>
        <dbReference type="SAM" id="MobiDB-lite"/>
    </source>
</evidence>
<feature type="compositionally biased region" description="Pro residues" evidence="1">
    <location>
        <begin position="1"/>
        <end position="14"/>
    </location>
</feature>
<sequence>MSNPPTGPPAPNPSGPWNFTPGPQGPPAAPATGPPTTQYTITQHHPGPIPQANPTYTSHNATAQAPHPMAFGGHGPAIPGHYPGAPPPGGLPYAYYGGQYMPPLPNGGPAPPVIDPALTRSAHEEELVKTVEALQAETRELHTLYKAQEEHLIAQETSRQGEADSDRNTVLQANLRKAMRNLLMVPEGDRLAPLPHPLGPNDLPRVSPDGVRIYNPNWNRDLPDDKESRDFLKAAIELTIHIILTTLQDNPTAGEPLAALTNKRMSKIAKTYLKSLKIVYKSQNSPTAHSKVVSRNTRQKLRGRKTQVAKKMRRQIPAFRAAYGEEETVGVDELVLTDWISSEYSDNEGGAATQEDFDTHRNAAIGIGNEGWEVRRMAWKSKALRRIYLRLQKGHRDQLKLKHKKGNNSTPRYTCIDANSNDRAPKLAANRGILPYVSCVSARWARRTGNSGLLLVQDPPSFTIFKLEIPDEDLDAVDLAYEADCERYEKKMNLEEESEDDAELD</sequence>
<accession>A0A9W8MPK5</accession>
<feature type="region of interest" description="Disordered" evidence="1">
    <location>
        <begin position="1"/>
        <end position="74"/>
    </location>
</feature>
<feature type="region of interest" description="Disordered" evidence="1">
    <location>
        <begin position="287"/>
        <end position="306"/>
    </location>
</feature>
<feature type="compositionally biased region" description="Polar residues" evidence="1">
    <location>
        <begin position="52"/>
        <end position="63"/>
    </location>
</feature>
<comment type="caution">
    <text evidence="2">The sequence shown here is derived from an EMBL/GenBank/DDBJ whole genome shotgun (WGS) entry which is preliminary data.</text>
</comment>
<gene>
    <name evidence="2" type="ORF">NLJ89_g9731</name>
</gene>
<name>A0A9W8MPK5_9AGAR</name>